<evidence type="ECO:0000313" key="2">
    <source>
        <dbReference type="Proteomes" id="UP001371456"/>
    </source>
</evidence>
<comment type="caution">
    <text evidence="1">The sequence shown here is derived from an EMBL/GenBank/DDBJ whole genome shotgun (WGS) entry which is preliminary data.</text>
</comment>
<keyword evidence="2" id="KW-1185">Reference proteome</keyword>
<reference evidence="1 2" key="1">
    <citation type="submission" date="2024-02" db="EMBL/GenBank/DDBJ databases">
        <title>de novo genome assembly of Solanum bulbocastanum strain 11H21.</title>
        <authorList>
            <person name="Hosaka A.J."/>
        </authorList>
    </citation>
    <scope>NUCLEOTIDE SEQUENCE [LARGE SCALE GENOMIC DNA]</scope>
    <source>
        <tissue evidence="1">Young leaves</tissue>
    </source>
</reference>
<proteinExistence type="predicted"/>
<name>A0AAN8T1V5_SOLBU</name>
<dbReference type="AlphaFoldDB" id="A0AAN8T1V5"/>
<dbReference type="EMBL" id="JBANQN010000010">
    <property type="protein sequence ID" value="KAK6777712.1"/>
    <property type="molecule type" value="Genomic_DNA"/>
</dbReference>
<dbReference type="Proteomes" id="UP001371456">
    <property type="component" value="Unassembled WGS sequence"/>
</dbReference>
<evidence type="ECO:0000313" key="1">
    <source>
        <dbReference type="EMBL" id="KAK6777712.1"/>
    </source>
</evidence>
<sequence length="95" mass="11090">MKNDFLKEAIKLEGLSTLFFQWKRKKSIIRKWSAFAEKTATKSSQLQWIANTIVVGQPIWATIRGITDKGDNEDTIEMQQYMKASLRQPTRKEIK</sequence>
<accession>A0AAN8T1V5</accession>
<gene>
    <name evidence="1" type="ORF">RDI58_024430</name>
</gene>
<organism evidence="1 2">
    <name type="scientific">Solanum bulbocastanum</name>
    <name type="common">Wild potato</name>
    <dbReference type="NCBI Taxonomy" id="147425"/>
    <lineage>
        <taxon>Eukaryota</taxon>
        <taxon>Viridiplantae</taxon>
        <taxon>Streptophyta</taxon>
        <taxon>Embryophyta</taxon>
        <taxon>Tracheophyta</taxon>
        <taxon>Spermatophyta</taxon>
        <taxon>Magnoliopsida</taxon>
        <taxon>eudicotyledons</taxon>
        <taxon>Gunneridae</taxon>
        <taxon>Pentapetalae</taxon>
        <taxon>asterids</taxon>
        <taxon>lamiids</taxon>
        <taxon>Solanales</taxon>
        <taxon>Solanaceae</taxon>
        <taxon>Solanoideae</taxon>
        <taxon>Solaneae</taxon>
        <taxon>Solanum</taxon>
    </lineage>
</organism>
<protein>
    <submittedName>
        <fullName evidence="1">Uncharacterized protein</fullName>
    </submittedName>
</protein>